<accession>A0A7V3RG45</accession>
<dbReference type="InterPro" id="IPR028098">
    <property type="entry name" value="Glyco_trans_4-like_N"/>
</dbReference>
<dbReference type="InterPro" id="IPR001296">
    <property type="entry name" value="Glyco_trans_1"/>
</dbReference>
<dbReference type="EMBL" id="DTOZ01000036">
    <property type="protein sequence ID" value="HGE77568.1"/>
    <property type="molecule type" value="Genomic_DNA"/>
</dbReference>
<protein>
    <submittedName>
        <fullName evidence="3">Glycosyltransferase WbuB</fullName>
    </submittedName>
</protein>
<dbReference type="SUPFAM" id="SSF53756">
    <property type="entry name" value="UDP-Glycosyltransferase/glycogen phosphorylase"/>
    <property type="match status" value="1"/>
</dbReference>
<gene>
    <name evidence="3" type="ORF">ENX68_01030</name>
</gene>
<dbReference type="PANTHER" id="PTHR12526">
    <property type="entry name" value="GLYCOSYLTRANSFERASE"/>
    <property type="match status" value="1"/>
</dbReference>
<evidence type="ECO:0000313" key="3">
    <source>
        <dbReference type="EMBL" id="HGE77568.1"/>
    </source>
</evidence>
<keyword evidence="3" id="KW-0808">Transferase</keyword>
<sequence>MTMCKKILLLNQTFYPDMAATSQHLTDLAIELVNNGFSVDVISDRRSYDDRNKILPKFEVYKGIRIHRIMTTALGKKTHFHRGIDYLSFSISFLLKMFFLPRYDIVIGLTTPPWISFFGVLFCKFKGGRFIHWAMDVNPDEAVKLGWVKEGSLFYKLLDAWARFTYKKSHKIIALDKYMAQLIQSKGITDKKIKIIPVWAHDEVESVPHSENPFRKEYHLEDKFVIMYSGNFSICHPIDTLLEAAKRLRDEKDIIFMFIGGGVRLSEILNFKEKNNLDNIIYLPYQPRQFIKYSLSAADLHIVSMGEEYVGIVHPCKIYGVLSTGRPFVLLGPIKSHIGDIIKEYKIGYQVNHGDVEGFINIINIVKNLSVAEKSQYATTTGTLIKSLFSRLCLIKKFIVYAISTL</sequence>
<dbReference type="CDD" id="cd03794">
    <property type="entry name" value="GT4_WbuB-like"/>
    <property type="match status" value="1"/>
</dbReference>
<feature type="domain" description="Glycosyl transferase family 1" evidence="1">
    <location>
        <begin position="215"/>
        <end position="360"/>
    </location>
</feature>
<evidence type="ECO:0000259" key="2">
    <source>
        <dbReference type="Pfam" id="PF13439"/>
    </source>
</evidence>
<dbReference type="GO" id="GO:0016757">
    <property type="term" value="F:glycosyltransferase activity"/>
    <property type="evidence" value="ECO:0007669"/>
    <property type="project" value="InterPro"/>
</dbReference>
<reference evidence="3" key="1">
    <citation type="journal article" date="2020" name="mSystems">
        <title>Genome- and Community-Level Interaction Insights into Carbon Utilization and Element Cycling Functions of Hydrothermarchaeota in Hydrothermal Sediment.</title>
        <authorList>
            <person name="Zhou Z."/>
            <person name="Liu Y."/>
            <person name="Xu W."/>
            <person name="Pan J."/>
            <person name="Luo Z.H."/>
            <person name="Li M."/>
        </authorList>
    </citation>
    <scope>NUCLEOTIDE SEQUENCE [LARGE SCALE GENOMIC DNA]</scope>
    <source>
        <strain evidence="3">SpSt-961</strain>
    </source>
</reference>
<organism evidence="3">
    <name type="scientific">candidate division WOR-3 bacterium</name>
    <dbReference type="NCBI Taxonomy" id="2052148"/>
    <lineage>
        <taxon>Bacteria</taxon>
        <taxon>Bacteria division WOR-3</taxon>
    </lineage>
</organism>
<dbReference type="AlphaFoldDB" id="A0A7V3RG45"/>
<comment type="caution">
    <text evidence="3">The sequence shown here is derived from an EMBL/GenBank/DDBJ whole genome shotgun (WGS) entry which is preliminary data.</text>
</comment>
<dbReference type="Pfam" id="PF00534">
    <property type="entry name" value="Glycos_transf_1"/>
    <property type="match status" value="1"/>
</dbReference>
<evidence type="ECO:0000259" key="1">
    <source>
        <dbReference type="Pfam" id="PF00534"/>
    </source>
</evidence>
<proteinExistence type="predicted"/>
<feature type="domain" description="Glycosyltransferase subfamily 4-like N-terminal" evidence="2">
    <location>
        <begin position="23"/>
        <end position="197"/>
    </location>
</feature>
<name>A0A7V3RG45_UNCW3</name>
<dbReference type="Gene3D" id="3.40.50.2000">
    <property type="entry name" value="Glycogen Phosphorylase B"/>
    <property type="match status" value="2"/>
</dbReference>
<dbReference type="Pfam" id="PF13439">
    <property type="entry name" value="Glyco_transf_4"/>
    <property type="match status" value="1"/>
</dbReference>